<proteinExistence type="predicted"/>
<sequence>MTGACGNLNITVRDGAGGQIEHQGITTRARCGECDGVGAEKSGVPAAGHHAGHAVDNGKCHQPVARQRLHIGPQRRKMVRPADRQQGNAVGPRLGNQQIARRRIGRLGKAVARVHAHKARRLVLHHRLGLAVHPAALQRGHIAGDAEHAMAHGTVALRAGAVVCKHDRNGFASAVSQEDLCEHGAQLVERNQLLLAGSWRRGGRWRVGCRFLHVMVEKSSFRKIWVGRAACCLLNVYCASCRSHHLKARRRSVATWPPHLNPPSPPLRVEDRRHPATWVCHALRRG</sequence>
<reference evidence="1" key="1">
    <citation type="submission" date="2019-08" db="EMBL/GenBank/DDBJ databases">
        <authorList>
            <person name="Kucharzyk K."/>
            <person name="Murdoch R.W."/>
            <person name="Higgins S."/>
            <person name="Loffler F."/>
        </authorList>
    </citation>
    <scope>NUCLEOTIDE SEQUENCE</scope>
</reference>
<comment type="caution">
    <text evidence="1">The sequence shown here is derived from an EMBL/GenBank/DDBJ whole genome shotgun (WGS) entry which is preliminary data.</text>
</comment>
<protein>
    <submittedName>
        <fullName evidence="1">Uncharacterized protein</fullName>
    </submittedName>
</protein>
<dbReference type="EMBL" id="VSSQ01032617">
    <property type="protein sequence ID" value="MPM83929.1"/>
    <property type="molecule type" value="Genomic_DNA"/>
</dbReference>
<name>A0A645D3Z8_9ZZZZ</name>
<accession>A0A645D3Z8</accession>
<organism evidence="1">
    <name type="scientific">bioreactor metagenome</name>
    <dbReference type="NCBI Taxonomy" id="1076179"/>
    <lineage>
        <taxon>unclassified sequences</taxon>
        <taxon>metagenomes</taxon>
        <taxon>ecological metagenomes</taxon>
    </lineage>
</organism>
<dbReference type="AlphaFoldDB" id="A0A645D3Z8"/>
<gene>
    <name evidence="1" type="ORF">SDC9_130999</name>
</gene>
<evidence type="ECO:0000313" key="1">
    <source>
        <dbReference type="EMBL" id="MPM83929.1"/>
    </source>
</evidence>